<organism evidence="2 3">
    <name type="scientific">Haloferax denitrificans ATCC 35960</name>
    <dbReference type="NCBI Taxonomy" id="662478"/>
    <lineage>
        <taxon>Archaea</taxon>
        <taxon>Methanobacteriati</taxon>
        <taxon>Methanobacteriota</taxon>
        <taxon>Stenosarchaea group</taxon>
        <taxon>Halobacteria</taxon>
        <taxon>Halobacteriales</taxon>
        <taxon>Haloferacaceae</taxon>
        <taxon>Haloferax</taxon>
    </lineage>
</organism>
<dbReference type="AlphaFoldDB" id="M0J1W1"/>
<dbReference type="Proteomes" id="UP000011553">
    <property type="component" value="Unassembled WGS sequence"/>
</dbReference>
<dbReference type="InterPro" id="IPR011050">
    <property type="entry name" value="Pectin_lyase_fold/virulence"/>
</dbReference>
<sequence>MSAMSTHITRRGALRGLGLAALPALAPGVLQLRTDEVGLSGCASVTESGRYYLDGDLDCLEVLADDVRVDGRGYAVNGETTISGSRVSITDIVLTKGGRITDASRVTIADSQVVGHPGDQYDPVPQFVIADTARCAVTNTSFFIFESESVVLRRTTRTRFESCTLVSPVVLTLADSHRNEFVDCEFLTEDFPVRLVRSNRNVFQRNLADGGGPGFQLRDSHRNRFVENELRIIIAGFELVGSDRNSLHENVVTTGLSAHGVTLADSHRNRLIQNDLCGVSQQPVVESDGSSRNTVRNASC</sequence>
<proteinExistence type="predicted"/>
<comment type="caution">
    <text evidence="2">The sequence shown here is derived from an EMBL/GenBank/DDBJ whole genome shotgun (WGS) entry which is preliminary data.</text>
</comment>
<evidence type="ECO:0000259" key="1">
    <source>
        <dbReference type="Pfam" id="PF05048"/>
    </source>
</evidence>
<evidence type="ECO:0000313" key="2">
    <source>
        <dbReference type="EMBL" id="EMA01720.1"/>
    </source>
</evidence>
<dbReference type="EMBL" id="AOLP01000017">
    <property type="protein sequence ID" value="EMA01720.1"/>
    <property type="molecule type" value="Genomic_DNA"/>
</dbReference>
<protein>
    <recommendedName>
        <fullName evidence="1">Periplasmic copper-binding protein NosD beta helix domain-containing protein</fullName>
    </recommendedName>
</protein>
<dbReference type="InterPro" id="IPR007742">
    <property type="entry name" value="NosD_dom"/>
</dbReference>
<dbReference type="InterPro" id="IPR012334">
    <property type="entry name" value="Pectin_lyas_fold"/>
</dbReference>
<gene>
    <name evidence="2" type="ORF">C438_15226</name>
</gene>
<dbReference type="Pfam" id="PF05048">
    <property type="entry name" value="NosD"/>
    <property type="match status" value="1"/>
</dbReference>
<evidence type="ECO:0000313" key="3">
    <source>
        <dbReference type="Proteomes" id="UP000011553"/>
    </source>
</evidence>
<dbReference type="PATRIC" id="fig|662478.6.peg.2995"/>
<keyword evidence="3" id="KW-1185">Reference proteome</keyword>
<feature type="domain" description="Periplasmic copper-binding protein NosD beta helix" evidence="1">
    <location>
        <begin position="149"/>
        <end position="296"/>
    </location>
</feature>
<accession>M0J1W1</accession>
<name>M0J1W1_9EURY</name>
<dbReference type="Gene3D" id="2.160.20.10">
    <property type="entry name" value="Single-stranded right-handed beta-helix, Pectin lyase-like"/>
    <property type="match status" value="1"/>
</dbReference>
<reference evidence="2 3" key="1">
    <citation type="journal article" date="2014" name="PLoS Genet.">
        <title>Phylogenetically driven sequencing of extremely halophilic archaea reveals strategies for static and dynamic osmo-response.</title>
        <authorList>
            <person name="Becker E.A."/>
            <person name="Seitzer P.M."/>
            <person name="Tritt A."/>
            <person name="Larsen D."/>
            <person name="Krusor M."/>
            <person name="Yao A.I."/>
            <person name="Wu D."/>
            <person name="Madern D."/>
            <person name="Eisen J.A."/>
            <person name="Darling A.E."/>
            <person name="Facciotti M.T."/>
        </authorList>
    </citation>
    <scope>NUCLEOTIDE SEQUENCE [LARGE SCALE GENOMIC DNA]</scope>
    <source>
        <strain evidence="2 3">ATCC 35960</strain>
    </source>
</reference>
<dbReference type="SUPFAM" id="SSF51126">
    <property type="entry name" value="Pectin lyase-like"/>
    <property type="match status" value="1"/>
</dbReference>